<dbReference type="PANTHER" id="PTHR48100:SF1">
    <property type="entry name" value="HISTIDINE PHOSPHATASE FAMILY PROTEIN-RELATED"/>
    <property type="match status" value="1"/>
</dbReference>
<feature type="active site" description="Tele-phosphohistidine intermediate" evidence="1">
    <location>
        <position position="10"/>
    </location>
</feature>
<dbReference type="InterPro" id="IPR029033">
    <property type="entry name" value="His_PPase_superfam"/>
</dbReference>
<protein>
    <submittedName>
        <fullName evidence="3">Phosphoglycerate kinase</fullName>
    </submittedName>
</protein>
<evidence type="ECO:0000256" key="2">
    <source>
        <dbReference type="PIRSR" id="PIRSR613078-2"/>
    </source>
</evidence>
<dbReference type="InterPro" id="IPR050275">
    <property type="entry name" value="PGM_Phosphatase"/>
</dbReference>
<dbReference type="SUPFAM" id="SSF53254">
    <property type="entry name" value="Phosphoglycerate mutase-like"/>
    <property type="match status" value="1"/>
</dbReference>
<dbReference type="GO" id="GO:0016301">
    <property type="term" value="F:kinase activity"/>
    <property type="evidence" value="ECO:0007669"/>
    <property type="project" value="UniProtKB-KW"/>
</dbReference>
<gene>
    <name evidence="3" type="ORF">AOZ06_27725</name>
</gene>
<dbReference type="GO" id="GO:0016791">
    <property type="term" value="F:phosphatase activity"/>
    <property type="evidence" value="ECO:0007669"/>
    <property type="project" value="TreeGrafter"/>
</dbReference>
<sequence length="208" mass="22425">MARTIHVVTHPQATHHLDGLVGGWHDSELTPAGLRDAHVIAQALRARIPHEAQVHTSDLTRTAHTAAVIGDALGTTPVPDRRLREISYGDAEGRPQAWLDERFVPPPAGGDRLRHDFGVPGAETRESCARRVYAAMDDILARPGEQQVIVTHGFAVTFVVAAWIGMPLPAAGLVAFPVSPGSITVLRQDDFFRNRALVSLGETGHLVS</sequence>
<organism evidence="3 4">
    <name type="scientific">Kibdelosporangium phytohabitans</name>
    <dbReference type="NCBI Taxonomy" id="860235"/>
    <lineage>
        <taxon>Bacteria</taxon>
        <taxon>Bacillati</taxon>
        <taxon>Actinomycetota</taxon>
        <taxon>Actinomycetes</taxon>
        <taxon>Pseudonocardiales</taxon>
        <taxon>Pseudonocardiaceae</taxon>
        <taxon>Kibdelosporangium</taxon>
    </lineage>
</organism>
<evidence type="ECO:0000313" key="4">
    <source>
        <dbReference type="Proteomes" id="UP000063699"/>
    </source>
</evidence>
<dbReference type="EMBL" id="CP012752">
    <property type="protein sequence ID" value="ALG10179.1"/>
    <property type="molecule type" value="Genomic_DNA"/>
</dbReference>
<dbReference type="KEGG" id="kphy:AOZ06_27725"/>
<dbReference type="InterPro" id="IPR013078">
    <property type="entry name" value="His_Pase_superF_clade-1"/>
</dbReference>
<name>A0A0N9I5M6_9PSEU</name>
<feature type="binding site" evidence="2">
    <location>
        <begin position="85"/>
        <end position="88"/>
    </location>
    <ligand>
        <name>substrate</name>
    </ligand>
</feature>
<dbReference type="STRING" id="860235.AOZ06_27725"/>
<keyword evidence="4" id="KW-1185">Reference proteome</keyword>
<evidence type="ECO:0000256" key="1">
    <source>
        <dbReference type="PIRSR" id="PIRSR613078-1"/>
    </source>
</evidence>
<dbReference type="CDD" id="cd07067">
    <property type="entry name" value="HP_PGM_like"/>
    <property type="match status" value="1"/>
</dbReference>
<dbReference type="Proteomes" id="UP000063699">
    <property type="component" value="Chromosome"/>
</dbReference>
<accession>A0A0N9I5M6</accession>
<keyword evidence="3" id="KW-0808">Transferase</keyword>
<evidence type="ECO:0000313" key="3">
    <source>
        <dbReference type="EMBL" id="ALG10179.1"/>
    </source>
</evidence>
<dbReference type="GO" id="GO:0005737">
    <property type="term" value="C:cytoplasm"/>
    <property type="evidence" value="ECO:0007669"/>
    <property type="project" value="TreeGrafter"/>
</dbReference>
<feature type="binding site" evidence="2">
    <location>
        <position position="61"/>
    </location>
    <ligand>
        <name>substrate</name>
    </ligand>
</feature>
<dbReference type="PANTHER" id="PTHR48100">
    <property type="entry name" value="BROAD-SPECIFICITY PHOSPHATASE YOR283W-RELATED"/>
    <property type="match status" value="1"/>
</dbReference>
<reference evidence="3 4" key="1">
    <citation type="submission" date="2015-07" db="EMBL/GenBank/DDBJ databases">
        <title>Genome sequencing of Kibdelosporangium phytohabitans.</title>
        <authorList>
            <person name="Qin S."/>
            <person name="Xing K."/>
        </authorList>
    </citation>
    <scope>NUCLEOTIDE SEQUENCE [LARGE SCALE GENOMIC DNA]</scope>
    <source>
        <strain evidence="3 4">KLBMP1111</strain>
    </source>
</reference>
<feature type="active site" description="Proton donor/acceptor" evidence="1">
    <location>
        <position position="85"/>
    </location>
</feature>
<dbReference type="Gene3D" id="3.40.50.1240">
    <property type="entry name" value="Phosphoglycerate mutase-like"/>
    <property type="match status" value="1"/>
</dbReference>
<dbReference type="OrthoDB" id="9781415at2"/>
<dbReference type="RefSeq" id="WP_054292082.1">
    <property type="nucleotide sequence ID" value="NZ_CP012752.1"/>
</dbReference>
<proteinExistence type="predicted"/>
<keyword evidence="3" id="KW-0418">Kinase</keyword>
<dbReference type="AlphaFoldDB" id="A0A0N9I5M6"/>
<dbReference type="Pfam" id="PF00300">
    <property type="entry name" value="His_Phos_1"/>
    <property type="match status" value="1"/>
</dbReference>
<dbReference type="SMART" id="SM00855">
    <property type="entry name" value="PGAM"/>
    <property type="match status" value="1"/>
</dbReference>